<evidence type="ECO:0000256" key="6">
    <source>
        <dbReference type="ARBA" id="ARBA00022705"/>
    </source>
</evidence>
<accession>C3X2U5</accession>
<comment type="caution">
    <text evidence="20">The sequence shown here is derived from an EMBL/GenBank/DDBJ whole genome shotgun (WGS) entry which is preliminary data.</text>
</comment>
<dbReference type="PANTHER" id="PTHR30231:SF41">
    <property type="entry name" value="DNA POLYMERASE III SUBUNIT EPSILON"/>
    <property type="match status" value="1"/>
</dbReference>
<dbReference type="NCBIfam" id="NF004316">
    <property type="entry name" value="PRK05711.1"/>
    <property type="match status" value="1"/>
</dbReference>
<dbReference type="NCBIfam" id="TIGR00573">
    <property type="entry name" value="dnaq"/>
    <property type="match status" value="1"/>
</dbReference>
<evidence type="ECO:0000313" key="20">
    <source>
        <dbReference type="EMBL" id="EEO27531.1"/>
    </source>
</evidence>
<comment type="catalytic activity">
    <reaction evidence="14 18">
        <text>DNA(n) + a 2'-deoxyribonucleoside 5'-triphosphate = DNA(n+1) + diphosphate</text>
        <dbReference type="Rhea" id="RHEA:22508"/>
        <dbReference type="Rhea" id="RHEA-COMP:17339"/>
        <dbReference type="Rhea" id="RHEA-COMP:17340"/>
        <dbReference type="ChEBI" id="CHEBI:33019"/>
        <dbReference type="ChEBI" id="CHEBI:61560"/>
        <dbReference type="ChEBI" id="CHEBI:173112"/>
        <dbReference type="EC" id="2.7.7.7"/>
    </reaction>
</comment>
<gene>
    <name evidence="18" type="primary">dnaQ</name>
    <name evidence="20" type="ORF">OFAG_00684</name>
</gene>
<evidence type="ECO:0000256" key="13">
    <source>
        <dbReference type="ARBA" id="ARBA00023211"/>
    </source>
</evidence>
<evidence type="ECO:0000256" key="1">
    <source>
        <dbReference type="ARBA" id="ARBA00001936"/>
    </source>
</evidence>
<dbReference type="CDD" id="cd06131">
    <property type="entry name" value="DNA_pol_III_epsilon_Ecoli_like"/>
    <property type="match status" value="1"/>
</dbReference>
<dbReference type="Proteomes" id="UP000003973">
    <property type="component" value="Unassembled WGS sequence"/>
</dbReference>
<evidence type="ECO:0000259" key="19">
    <source>
        <dbReference type="SMART" id="SM00479"/>
    </source>
</evidence>
<dbReference type="SUPFAM" id="SSF53098">
    <property type="entry name" value="Ribonuclease H-like"/>
    <property type="match status" value="1"/>
</dbReference>
<keyword evidence="12 18" id="KW-0239">DNA-directed DNA polymerase</keyword>
<keyword evidence="4 18" id="KW-0808">Transferase</keyword>
<evidence type="ECO:0000256" key="4">
    <source>
        <dbReference type="ARBA" id="ARBA00022679"/>
    </source>
</evidence>
<dbReference type="eggNOG" id="COG0847">
    <property type="taxonomic scope" value="Bacteria"/>
</dbReference>
<proteinExistence type="predicted"/>
<evidence type="ECO:0000256" key="15">
    <source>
        <dbReference type="PIRSR" id="PIRSR606309-1"/>
    </source>
</evidence>
<feature type="binding site" evidence="16">
    <location>
        <position position="9"/>
    </location>
    <ligand>
        <name>substrate</name>
    </ligand>
</feature>
<evidence type="ECO:0000256" key="16">
    <source>
        <dbReference type="PIRSR" id="PIRSR606309-2"/>
    </source>
</evidence>
<dbReference type="FunFam" id="3.30.420.10:FF:000012">
    <property type="entry name" value="DNA polymerase III subunit epsilon"/>
    <property type="match status" value="1"/>
</dbReference>
<keyword evidence="9 18" id="KW-0378">Hydrolase</keyword>
<dbReference type="GO" id="GO:0003677">
    <property type="term" value="F:DNA binding"/>
    <property type="evidence" value="ECO:0007669"/>
    <property type="project" value="InterPro"/>
</dbReference>
<dbReference type="HOGENOM" id="CLU_047806_2_0_4"/>
<dbReference type="PANTHER" id="PTHR30231">
    <property type="entry name" value="DNA POLYMERASE III SUBUNIT EPSILON"/>
    <property type="match status" value="1"/>
</dbReference>
<dbReference type="EMBL" id="ACDP02000023">
    <property type="protein sequence ID" value="EEO27531.1"/>
    <property type="molecule type" value="Genomic_DNA"/>
</dbReference>
<sequence>MRQIVLDTETTGLYANDGDRIIEIGCVEVLNRRVTDHHFHQYINPERDSHPDALAVHGLTTEFLSDKPKFAEIAQAFCDFIKGAELVIHNAPFDVGFLNAELARLNLPPVEELASCITDSLLKARDMFPGRRNSLDALCERFEIDNTHRTLHGALLDAELLAEVYLAMTRGQETLEIEKLTLSAAEEEARKNHPLSSLRILVLAPTEEELQKHEEVLDDIEKGNKGAPCVWRMEAVAGTGASEMKEAS</sequence>
<evidence type="ECO:0000256" key="17">
    <source>
        <dbReference type="PIRSR" id="PIRSR606309-3"/>
    </source>
</evidence>
<dbReference type="InterPro" id="IPR012337">
    <property type="entry name" value="RNaseH-like_sf"/>
</dbReference>
<dbReference type="GO" id="GO:0045004">
    <property type="term" value="P:DNA replication proofreading"/>
    <property type="evidence" value="ECO:0007669"/>
    <property type="project" value="TreeGrafter"/>
</dbReference>
<feature type="binding site" evidence="17">
    <location>
        <position position="9"/>
    </location>
    <ligand>
        <name>a divalent metal cation</name>
        <dbReference type="ChEBI" id="CHEBI:60240"/>
        <label>1</label>
        <note>catalytic</note>
    </ligand>
</feature>
<dbReference type="EC" id="2.7.7.7" evidence="2 18"/>
<feature type="domain" description="Exonuclease" evidence="19">
    <location>
        <begin position="2"/>
        <end position="174"/>
    </location>
</feature>
<evidence type="ECO:0000256" key="11">
    <source>
        <dbReference type="ARBA" id="ARBA00022842"/>
    </source>
</evidence>
<evidence type="ECO:0000256" key="8">
    <source>
        <dbReference type="ARBA" id="ARBA00022723"/>
    </source>
</evidence>
<keyword evidence="13 17" id="KW-0464">Manganese</keyword>
<evidence type="ECO:0000256" key="9">
    <source>
        <dbReference type="ARBA" id="ARBA00022801"/>
    </source>
</evidence>
<name>C3X2U5_9BURK</name>
<evidence type="ECO:0000256" key="3">
    <source>
        <dbReference type="ARBA" id="ARBA00020352"/>
    </source>
</evidence>
<keyword evidence="7 18" id="KW-0540">Nuclease</keyword>
<reference evidence="20" key="1">
    <citation type="submission" date="2011-10" db="EMBL/GenBank/DDBJ databases">
        <title>The Genome Sequence of Oxalobacter formigenes HOxBLS.</title>
        <authorList>
            <consortium name="The Broad Institute Genome Sequencing Platform"/>
            <person name="Earl A."/>
            <person name="Ward D."/>
            <person name="Feldgarden M."/>
            <person name="Gevers D."/>
            <person name="Allison M.J."/>
            <person name="Humphrey S."/>
            <person name="Young S.K."/>
            <person name="Zeng Q."/>
            <person name="Gargeya S."/>
            <person name="Fitzgerald M."/>
            <person name="Haas B."/>
            <person name="Abouelleil A."/>
            <person name="Alvarado L."/>
            <person name="Arachchi H.M."/>
            <person name="Berlin A."/>
            <person name="Brown A."/>
            <person name="Chapman S.B."/>
            <person name="Chen Z."/>
            <person name="Dunbar C."/>
            <person name="Freedman E."/>
            <person name="Gearin G."/>
            <person name="Goldberg J."/>
            <person name="Griggs A."/>
            <person name="Gujja S."/>
            <person name="Heiman D."/>
            <person name="Howarth C."/>
            <person name="Larson L."/>
            <person name="Lui A."/>
            <person name="MacDonald P.J.P."/>
            <person name="Montmayeur A."/>
            <person name="Murphy C."/>
            <person name="Neiman D."/>
            <person name="Pearson M."/>
            <person name="Priest M."/>
            <person name="Roberts A."/>
            <person name="Saif S."/>
            <person name="Shea T."/>
            <person name="Shenoy N."/>
            <person name="Sisk P."/>
            <person name="Stolte C."/>
            <person name="Sykes S."/>
            <person name="Wortman J."/>
            <person name="Nusbaum C."/>
            <person name="Birren B."/>
        </authorList>
    </citation>
    <scope>NUCLEOTIDE SEQUENCE [LARGE SCALE GENOMIC DNA]</scope>
    <source>
        <strain evidence="20">HOxBLS</strain>
    </source>
</reference>
<keyword evidence="10 18" id="KW-0269">Exonuclease</keyword>
<feature type="binding site" evidence="16">
    <location>
        <position position="157"/>
    </location>
    <ligand>
        <name>substrate</name>
    </ligand>
</feature>
<comment type="function">
    <text evidence="18">DNA polymerase III is a complex, multichain enzyme responsible for most of the replicative synthesis in bacteria. The epsilon subunit contain the editing function and is a proofreading 3'-5' exonuclease.</text>
</comment>
<evidence type="ECO:0000256" key="14">
    <source>
        <dbReference type="ARBA" id="ARBA00049244"/>
    </source>
</evidence>
<dbReference type="Gene3D" id="3.30.420.10">
    <property type="entry name" value="Ribonuclease H-like superfamily/Ribonuclease H"/>
    <property type="match status" value="1"/>
</dbReference>
<dbReference type="GO" id="GO:0003887">
    <property type="term" value="F:DNA-directed DNA polymerase activity"/>
    <property type="evidence" value="ECO:0007669"/>
    <property type="project" value="UniProtKB-KW"/>
</dbReference>
<dbReference type="InterPro" id="IPR013520">
    <property type="entry name" value="Ribonucl_H"/>
</dbReference>
<feature type="active site" description="Proton acceptor" evidence="15">
    <location>
        <position position="152"/>
    </location>
</feature>
<evidence type="ECO:0000256" key="2">
    <source>
        <dbReference type="ARBA" id="ARBA00012417"/>
    </source>
</evidence>
<dbReference type="RefSeq" id="WP_005876593.1">
    <property type="nucleotide sequence ID" value="NZ_CABMNL010000001.1"/>
</dbReference>
<evidence type="ECO:0000313" key="21">
    <source>
        <dbReference type="Proteomes" id="UP000003973"/>
    </source>
</evidence>
<dbReference type="InterPro" id="IPR036397">
    <property type="entry name" value="RNaseH_sf"/>
</dbReference>
<evidence type="ECO:0000256" key="5">
    <source>
        <dbReference type="ARBA" id="ARBA00022695"/>
    </source>
</evidence>
<keyword evidence="6 18" id="KW-0235">DNA replication</keyword>
<dbReference type="Pfam" id="PF00929">
    <property type="entry name" value="RNase_T"/>
    <property type="match status" value="1"/>
</dbReference>
<dbReference type="AlphaFoldDB" id="C3X2U5"/>
<protein>
    <recommendedName>
        <fullName evidence="3 18">DNA polymerase III subunit epsilon</fullName>
        <ecNumber evidence="2 18">2.7.7.7</ecNumber>
    </recommendedName>
</protein>
<comment type="cofactor">
    <cofactor evidence="1 18">
        <name>Mn(2+)</name>
        <dbReference type="ChEBI" id="CHEBI:29035"/>
    </cofactor>
</comment>
<dbReference type="GO" id="GO:0046872">
    <property type="term" value="F:metal ion binding"/>
    <property type="evidence" value="ECO:0007669"/>
    <property type="project" value="UniProtKB-KW"/>
</dbReference>
<dbReference type="GO" id="GO:0005829">
    <property type="term" value="C:cytosol"/>
    <property type="evidence" value="ECO:0007669"/>
    <property type="project" value="TreeGrafter"/>
</dbReference>
<keyword evidence="21" id="KW-1185">Reference proteome</keyword>
<feature type="binding site" evidence="17">
    <location>
        <position position="157"/>
    </location>
    <ligand>
        <name>a divalent metal cation</name>
        <dbReference type="ChEBI" id="CHEBI:60240"/>
        <label>1</label>
        <note>catalytic</note>
    </ligand>
</feature>
<organism evidence="20 21">
    <name type="scientific">Oxalobacter paraformigenes</name>
    <dbReference type="NCBI Taxonomy" id="556268"/>
    <lineage>
        <taxon>Bacteria</taxon>
        <taxon>Pseudomonadati</taxon>
        <taxon>Pseudomonadota</taxon>
        <taxon>Betaproteobacteria</taxon>
        <taxon>Burkholderiales</taxon>
        <taxon>Oxalobacteraceae</taxon>
        <taxon>Oxalobacter</taxon>
    </lineage>
</organism>
<evidence type="ECO:0000256" key="12">
    <source>
        <dbReference type="ARBA" id="ARBA00022932"/>
    </source>
</evidence>
<comment type="cofactor">
    <cofactor evidence="17">
        <name>Mg(2+)</name>
        <dbReference type="ChEBI" id="CHEBI:18420"/>
    </cofactor>
    <cofactor evidence="17">
        <name>Mn(2+)</name>
        <dbReference type="ChEBI" id="CHEBI:29035"/>
    </cofactor>
    <text evidence="17">Binds 2 divalent metal cations. Magnesium or manganese.</text>
</comment>
<dbReference type="InterPro" id="IPR006309">
    <property type="entry name" value="DnaQ_proteo"/>
</dbReference>
<dbReference type="InterPro" id="IPR006054">
    <property type="entry name" value="DnaQ"/>
</dbReference>
<evidence type="ECO:0000256" key="10">
    <source>
        <dbReference type="ARBA" id="ARBA00022839"/>
    </source>
</evidence>
<comment type="subunit">
    <text evidence="18">DNA polymerase III contains a core (composed of alpha, epsilon and theta chains) that associates with a tau subunit. This core dimerizes to form the POLIII' complex. PolIII' associates with the gamma complex (composed of gamma, delta, delta', psi and chi chains) and with the beta chain to form the complete DNA polymerase III complex.</text>
</comment>
<feature type="binding site" evidence="16">
    <location>
        <position position="57"/>
    </location>
    <ligand>
        <name>substrate</name>
    </ligand>
</feature>
<keyword evidence="11 17" id="KW-0460">Magnesium</keyword>
<dbReference type="NCBIfam" id="TIGR01406">
    <property type="entry name" value="dnaQ_proteo"/>
    <property type="match status" value="1"/>
</dbReference>
<keyword evidence="8 17" id="KW-0479">Metal-binding</keyword>
<dbReference type="SMART" id="SM00479">
    <property type="entry name" value="EXOIII"/>
    <property type="match status" value="1"/>
</dbReference>
<keyword evidence="5 18" id="KW-0548">Nucleotidyltransferase</keyword>
<feature type="binding site" evidence="16">
    <location>
        <position position="7"/>
    </location>
    <ligand>
        <name>substrate</name>
    </ligand>
</feature>
<evidence type="ECO:0000256" key="18">
    <source>
        <dbReference type="RuleBase" id="RU364087"/>
    </source>
</evidence>
<feature type="binding site" evidence="17">
    <location>
        <position position="7"/>
    </location>
    <ligand>
        <name>a divalent metal cation</name>
        <dbReference type="ChEBI" id="CHEBI:60240"/>
        <label>1</label>
        <note>catalytic</note>
    </ligand>
</feature>
<evidence type="ECO:0000256" key="7">
    <source>
        <dbReference type="ARBA" id="ARBA00022722"/>
    </source>
</evidence>
<dbReference type="GO" id="GO:0008408">
    <property type="term" value="F:3'-5' exonuclease activity"/>
    <property type="evidence" value="ECO:0007669"/>
    <property type="project" value="TreeGrafter"/>
</dbReference>